<gene>
    <name evidence="4" type="primary">prrA</name>
    <name evidence="4" type="ORF">tloyanaT_11150</name>
</gene>
<evidence type="ECO:0000259" key="3">
    <source>
        <dbReference type="PROSITE" id="PS50110"/>
    </source>
</evidence>
<dbReference type="GO" id="GO:0003677">
    <property type="term" value="F:DNA binding"/>
    <property type="evidence" value="ECO:0007669"/>
    <property type="project" value="UniProtKB-KW"/>
</dbReference>
<dbReference type="Pfam" id="PF02954">
    <property type="entry name" value="HTH_8"/>
    <property type="match status" value="1"/>
</dbReference>
<feature type="modified residue" description="4-aspartylphosphate" evidence="2">
    <location>
        <position position="54"/>
    </location>
</feature>
<dbReference type="InterPro" id="IPR009057">
    <property type="entry name" value="Homeodomain-like_sf"/>
</dbReference>
<dbReference type="InterPro" id="IPR001789">
    <property type="entry name" value="Sig_transdc_resp-reg_receiver"/>
</dbReference>
<dbReference type="Pfam" id="PF00072">
    <property type="entry name" value="Response_reg"/>
    <property type="match status" value="1"/>
</dbReference>
<evidence type="ECO:0000256" key="1">
    <source>
        <dbReference type="ARBA" id="ARBA00022553"/>
    </source>
</evidence>
<dbReference type="SMART" id="SM00448">
    <property type="entry name" value="REC"/>
    <property type="match status" value="1"/>
</dbReference>
<dbReference type="RefSeq" id="WP_284296554.1">
    <property type="nucleotide sequence ID" value="NZ_BSSV01000002.1"/>
</dbReference>
<organism evidence="4 5">
    <name type="scientific">Thalassotalea loyana</name>
    <dbReference type="NCBI Taxonomy" id="280483"/>
    <lineage>
        <taxon>Bacteria</taxon>
        <taxon>Pseudomonadati</taxon>
        <taxon>Pseudomonadota</taxon>
        <taxon>Gammaproteobacteria</taxon>
        <taxon>Alteromonadales</taxon>
        <taxon>Colwelliaceae</taxon>
        <taxon>Thalassotalea</taxon>
    </lineage>
</organism>
<accession>A0ABQ6H9R6</accession>
<dbReference type="PROSITE" id="PS50110">
    <property type="entry name" value="RESPONSE_REGULATORY"/>
    <property type="match status" value="1"/>
</dbReference>
<dbReference type="Gene3D" id="1.10.10.60">
    <property type="entry name" value="Homeodomain-like"/>
    <property type="match status" value="1"/>
</dbReference>
<dbReference type="EMBL" id="BSSV01000002">
    <property type="protein sequence ID" value="GLX84863.1"/>
    <property type="molecule type" value="Genomic_DNA"/>
</dbReference>
<feature type="domain" description="Response regulatory" evidence="3">
    <location>
        <begin position="5"/>
        <end position="119"/>
    </location>
</feature>
<dbReference type="InterPro" id="IPR011006">
    <property type="entry name" value="CheY-like_superfamily"/>
</dbReference>
<dbReference type="Proteomes" id="UP001157134">
    <property type="component" value="Unassembled WGS sequence"/>
</dbReference>
<evidence type="ECO:0000313" key="5">
    <source>
        <dbReference type="Proteomes" id="UP001157134"/>
    </source>
</evidence>
<comment type="caution">
    <text evidence="4">The sequence shown here is derived from an EMBL/GenBank/DDBJ whole genome shotgun (WGS) entry which is preliminary data.</text>
</comment>
<keyword evidence="4" id="KW-0238">DNA-binding</keyword>
<name>A0ABQ6H9R6_9GAMM</name>
<protein>
    <submittedName>
        <fullName evidence="4">DNA-binding response regulator</fullName>
    </submittedName>
</protein>
<sequence>MCKQRLLIVEDDEVLSTTLARRLSRYGFDCHQVYCFDQALIKCLDVQPNVVLLDMHLGEDSALQLIGPMRNSLPNARIILITGYASIATAVDAIKRGADDYLAKPIDSKMLLQTIEGTNVKLADAPVETLSSEQLEWEHLNQVLKLNNGNVSAAARQLSMHRRTLQRKLKKRPSFSK</sequence>
<dbReference type="InterPro" id="IPR002197">
    <property type="entry name" value="HTH_Fis"/>
</dbReference>
<dbReference type="SUPFAM" id="SSF46689">
    <property type="entry name" value="Homeodomain-like"/>
    <property type="match status" value="1"/>
</dbReference>
<dbReference type="PANTHER" id="PTHR44591">
    <property type="entry name" value="STRESS RESPONSE REGULATOR PROTEIN 1"/>
    <property type="match status" value="1"/>
</dbReference>
<keyword evidence="1 2" id="KW-0597">Phosphoprotein</keyword>
<evidence type="ECO:0000256" key="2">
    <source>
        <dbReference type="PROSITE-ProRule" id="PRU00169"/>
    </source>
</evidence>
<reference evidence="4 5" key="1">
    <citation type="submission" date="2023-03" db="EMBL/GenBank/DDBJ databases">
        <title>Thalassotalea loyana LMG 22536T draft genome sequence.</title>
        <authorList>
            <person name="Sawabe T."/>
        </authorList>
    </citation>
    <scope>NUCLEOTIDE SEQUENCE [LARGE SCALE GENOMIC DNA]</scope>
    <source>
        <strain evidence="4 5">LMG 22536</strain>
    </source>
</reference>
<keyword evidence="5" id="KW-1185">Reference proteome</keyword>
<dbReference type="Gene3D" id="3.40.50.2300">
    <property type="match status" value="1"/>
</dbReference>
<dbReference type="PRINTS" id="PR01590">
    <property type="entry name" value="HTHFIS"/>
</dbReference>
<proteinExistence type="predicted"/>
<evidence type="ECO:0000313" key="4">
    <source>
        <dbReference type="EMBL" id="GLX84863.1"/>
    </source>
</evidence>
<dbReference type="InterPro" id="IPR050595">
    <property type="entry name" value="Bact_response_regulator"/>
</dbReference>
<dbReference type="SUPFAM" id="SSF52172">
    <property type="entry name" value="CheY-like"/>
    <property type="match status" value="1"/>
</dbReference>
<dbReference type="PANTHER" id="PTHR44591:SF3">
    <property type="entry name" value="RESPONSE REGULATORY DOMAIN-CONTAINING PROTEIN"/>
    <property type="match status" value="1"/>
</dbReference>